<gene>
    <name evidence="2" type="ORF">E2F46_04950</name>
</gene>
<reference evidence="2 3" key="1">
    <citation type="submission" date="2019-03" db="EMBL/GenBank/DDBJ databases">
        <title>Luteimonas zhaokaii sp.nov., isolated from the rectal contents of Plateau pika in Yushu, Qinghai Province, China.</title>
        <authorList>
            <person name="Zhang G."/>
        </authorList>
    </citation>
    <scope>NUCLEOTIDE SEQUENCE [LARGE SCALE GENOMIC DNA]</scope>
    <source>
        <strain evidence="2 3">B9</strain>
    </source>
</reference>
<proteinExistence type="predicted"/>
<protein>
    <submittedName>
        <fullName evidence="2">Uncharacterized protein</fullName>
    </submittedName>
</protein>
<dbReference type="EMBL" id="SMTF01000003">
    <property type="protein sequence ID" value="TDK26339.1"/>
    <property type="molecule type" value="Genomic_DNA"/>
</dbReference>
<feature type="region of interest" description="Disordered" evidence="1">
    <location>
        <begin position="64"/>
        <end position="87"/>
    </location>
</feature>
<evidence type="ECO:0000256" key="1">
    <source>
        <dbReference type="SAM" id="MobiDB-lite"/>
    </source>
</evidence>
<dbReference type="AlphaFoldDB" id="A0A4R5TYL5"/>
<sequence>MWFGAAASILVLVLLVGWAVLGYYRRELAAVQQTLNRYEDAVPVVRAYVASDAVLCGERICVNVDPNGQRTGDQHQYREAKPRPDPP</sequence>
<comment type="caution">
    <text evidence="2">The sequence shown here is derived from an EMBL/GenBank/DDBJ whole genome shotgun (WGS) entry which is preliminary data.</text>
</comment>
<evidence type="ECO:0000313" key="3">
    <source>
        <dbReference type="Proteomes" id="UP000294796"/>
    </source>
</evidence>
<keyword evidence="3" id="KW-1185">Reference proteome</keyword>
<evidence type="ECO:0000313" key="2">
    <source>
        <dbReference type="EMBL" id="TDK26339.1"/>
    </source>
</evidence>
<name>A0A4R5TYL5_9GAMM</name>
<dbReference type="OrthoDB" id="5987270at2"/>
<dbReference type="Proteomes" id="UP000294796">
    <property type="component" value="Unassembled WGS sequence"/>
</dbReference>
<accession>A0A4R5TYL5</accession>
<organism evidence="2 3">
    <name type="scientific">Luteimonas aestuarii</name>
    <dbReference type="NCBI Taxonomy" id="453837"/>
    <lineage>
        <taxon>Bacteria</taxon>
        <taxon>Pseudomonadati</taxon>
        <taxon>Pseudomonadota</taxon>
        <taxon>Gammaproteobacteria</taxon>
        <taxon>Lysobacterales</taxon>
        <taxon>Lysobacteraceae</taxon>
        <taxon>Luteimonas</taxon>
    </lineage>
</organism>
<feature type="compositionally biased region" description="Basic and acidic residues" evidence="1">
    <location>
        <begin position="72"/>
        <end position="87"/>
    </location>
</feature>